<name>A0ABY7JQE1_9FIRM</name>
<dbReference type="SMART" id="SM00729">
    <property type="entry name" value="Elp3"/>
    <property type="match status" value="1"/>
</dbReference>
<dbReference type="InterPro" id="IPR007197">
    <property type="entry name" value="rSAM"/>
</dbReference>
<dbReference type="InterPro" id="IPR034505">
    <property type="entry name" value="Coproporphyrinogen-III_oxidase"/>
</dbReference>
<evidence type="ECO:0000313" key="2">
    <source>
        <dbReference type="EMBL" id="WAW15567.1"/>
    </source>
</evidence>
<evidence type="ECO:0000313" key="3">
    <source>
        <dbReference type="Proteomes" id="UP001164187"/>
    </source>
</evidence>
<dbReference type="InterPro" id="IPR023995">
    <property type="entry name" value="HemZ"/>
</dbReference>
<dbReference type="CDD" id="cd01335">
    <property type="entry name" value="Radical_SAM"/>
    <property type="match status" value="1"/>
</dbReference>
<dbReference type="NCBIfam" id="TIGR03994">
    <property type="entry name" value="rSAM_HemZ"/>
    <property type="match status" value="1"/>
</dbReference>
<accession>A0ABY7JQE1</accession>
<protein>
    <submittedName>
        <fullName evidence="2">Coproporphyrinogen dehydrogenase HemZ</fullName>
        <ecNumber evidence="2">1.3.98.3</ecNumber>
    </submittedName>
</protein>
<gene>
    <name evidence="2" type="primary">hemZ</name>
    <name evidence="2" type="ORF">O0R46_03740</name>
</gene>
<keyword evidence="3" id="KW-1185">Reference proteome</keyword>
<proteinExistence type="predicted"/>
<dbReference type="Pfam" id="PF04055">
    <property type="entry name" value="Radical_SAM"/>
    <property type="match status" value="1"/>
</dbReference>
<dbReference type="SFLD" id="SFLDG01065">
    <property type="entry name" value="anaerobic_coproporphyrinogen-I"/>
    <property type="match status" value="1"/>
</dbReference>
<dbReference type="PROSITE" id="PS51918">
    <property type="entry name" value="RADICAL_SAM"/>
    <property type="match status" value="1"/>
</dbReference>
<dbReference type="InterPro" id="IPR023404">
    <property type="entry name" value="rSAM_horseshoe"/>
</dbReference>
<dbReference type="SFLD" id="SFLDS00029">
    <property type="entry name" value="Radical_SAM"/>
    <property type="match status" value="1"/>
</dbReference>
<keyword evidence="2" id="KW-0560">Oxidoreductase</keyword>
<dbReference type="EMBL" id="CP114052">
    <property type="protein sequence ID" value="WAW15567.1"/>
    <property type="molecule type" value="Genomic_DNA"/>
</dbReference>
<dbReference type="Proteomes" id="UP001164187">
    <property type="component" value="Chromosome"/>
</dbReference>
<evidence type="ECO:0000259" key="1">
    <source>
        <dbReference type="PROSITE" id="PS51918"/>
    </source>
</evidence>
<dbReference type="EC" id="1.3.98.3" evidence="2"/>
<dbReference type="PANTHER" id="PTHR13932:SF1">
    <property type="entry name" value="OXYGEN-INDEPENDENT COPROPORPHYRINOGEN-III OXIDASE-LIKE PROTEIN HEMZ"/>
    <property type="match status" value="1"/>
</dbReference>
<feature type="domain" description="Radical SAM core" evidence="1">
    <location>
        <begin position="181"/>
        <end position="415"/>
    </location>
</feature>
<dbReference type="Gene3D" id="3.80.30.20">
    <property type="entry name" value="tm_1862 like domain"/>
    <property type="match status" value="1"/>
</dbReference>
<dbReference type="RefSeq" id="WP_269312241.1">
    <property type="nucleotide sequence ID" value="NZ_CP114052.1"/>
</dbReference>
<dbReference type="GO" id="GO:0051989">
    <property type="term" value="F:coproporphyrinogen dehydrogenase activity"/>
    <property type="evidence" value="ECO:0007669"/>
    <property type="project" value="UniProtKB-EC"/>
</dbReference>
<dbReference type="InterPro" id="IPR058240">
    <property type="entry name" value="rSAM_sf"/>
</dbReference>
<dbReference type="SUPFAM" id="SSF102114">
    <property type="entry name" value="Radical SAM enzymes"/>
    <property type="match status" value="1"/>
</dbReference>
<dbReference type="SFLD" id="SFLDG01082">
    <property type="entry name" value="B12-binding_domain_containing"/>
    <property type="match status" value="1"/>
</dbReference>
<reference evidence="2" key="1">
    <citation type="submission" date="2022-12" db="EMBL/GenBank/DDBJ databases">
        <title>Peptostreptococcus.</title>
        <authorList>
            <person name="Lee S.H."/>
        </authorList>
    </citation>
    <scope>NUCLEOTIDE SEQUENCE</scope>
    <source>
        <strain evidence="2">CBA3647</strain>
    </source>
</reference>
<dbReference type="SFLD" id="SFLDF00310">
    <property type="entry name" value="oxygen-independent_coproporphy"/>
    <property type="match status" value="1"/>
</dbReference>
<sequence length="512" mass="59631">MIKILLQGHDYKYEIAEFLKLFTSEFSFIDGSEDFDVINQVDILMSQLYIGKTDQKIRVSATSQVISDGEILFNNSIEEEYLLEEKKFAKNNKKIDNIVKTMSKRVIQKSMYPYFVDKYKIDLPWGILTGIRPVKKIHSLLDEGMDYEEIGKFMIDKYLISEEKLELILNIAKRERKFIYPLSENKISMYVSIPFCPSRCVYCSFPSNTLSEFGDVRDKYIEKLLWEIEGTHRQIMEGKKEIETLYIGGGTPTSLEAKQLDRLMSGLKNILDFTNIKEFTVEAGRPDTIDEEKLLVLKNHKVSRISINPQSMNEDTLLKIGRKHSVDDIKSVFKLARKMGFDNINMDLILGLPGEDPNMVKNTIKEILELNPENITVHTLALKRTSEISMNIEKYREGFTDYNNMVDMISICKEELSKNGYNPYYMYRQKHMLGNLENIGYSKKGFECLYNMQIMEERQTNMAFGAGAVSKFVYLDEDRLERVDDVKNLEIYLERVDDMINKKIREVRKNGD</sequence>
<organism evidence="2 3">
    <name type="scientific">Peptostreptococcus equinus</name>
    <dbReference type="NCBI Taxonomy" id="3003601"/>
    <lineage>
        <taxon>Bacteria</taxon>
        <taxon>Bacillati</taxon>
        <taxon>Bacillota</taxon>
        <taxon>Clostridia</taxon>
        <taxon>Peptostreptococcales</taxon>
        <taxon>Peptostreptococcaceae</taxon>
        <taxon>Peptostreptococcus</taxon>
    </lineage>
</organism>
<dbReference type="InterPro" id="IPR006638">
    <property type="entry name" value="Elp3/MiaA/NifB-like_rSAM"/>
</dbReference>
<dbReference type="PANTHER" id="PTHR13932">
    <property type="entry name" value="COPROPORPHYRINIGEN III OXIDASE"/>
    <property type="match status" value="1"/>
</dbReference>